<dbReference type="AlphaFoldDB" id="A0A3B0XZQ2"/>
<dbReference type="EMBL" id="UOFI01000170">
    <property type="protein sequence ID" value="VAW69653.1"/>
    <property type="molecule type" value="Genomic_DNA"/>
</dbReference>
<evidence type="ECO:0000313" key="1">
    <source>
        <dbReference type="EMBL" id="VAW69653.1"/>
    </source>
</evidence>
<protein>
    <submittedName>
        <fullName evidence="1">Uncharacterized protein</fullName>
    </submittedName>
</protein>
<sequence length="109" mass="12494">MINMQSQDVIDLNDIEVDPVTCVACINWNEIPISSAKDDMEQGRLLEAKTFEDIIWYEYPGSLTGMISKILNALPQNKEYRYVTQGFSDALVGDIMKIVRIRDTRNHLN</sequence>
<organism evidence="1">
    <name type="scientific">hydrothermal vent metagenome</name>
    <dbReference type="NCBI Taxonomy" id="652676"/>
    <lineage>
        <taxon>unclassified sequences</taxon>
        <taxon>metagenomes</taxon>
        <taxon>ecological metagenomes</taxon>
    </lineage>
</organism>
<proteinExistence type="predicted"/>
<name>A0A3B0XZQ2_9ZZZZ</name>
<gene>
    <name evidence="1" type="ORF">MNBD_GAMMA09-2663</name>
</gene>
<accession>A0A3B0XZQ2</accession>
<reference evidence="1" key="1">
    <citation type="submission" date="2018-06" db="EMBL/GenBank/DDBJ databases">
        <authorList>
            <person name="Zhirakovskaya E."/>
        </authorList>
    </citation>
    <scope>NUCLEOTIDE SEQUENCE</scope>
</reference>